<dbReference type="SUPFAM" id="SSF54928">
    <property type="entry name" value="RNA-binding domain, RBD"/>
    <property type="match status" value="1"/>
</dbReference>
<name>A0A2D3UTY2_9PEZI</name>
<dbReference type="SMART" id="SM00360">
    <property type="entry name" value="RRM"/>
    <property type="match status" value="1"/>
</dbReference>
<dbReference type="PANTHER" id="PTHR23003">
    <property type="entry name" value="RNA RECOGNITION MOTIF RRM DOMAIN CONTAINING PROTEIN"/>
    <property type="match status" value="1"/>
</dbReference>
<dbReference type="InterPro" id="IPR000504">
    <property type="entry name" value="RRM_dom"/>
</dbReference>
<dbReference type="AlphaFoldDB" id="A0A2D3UTY2"/>
<dbReference type="CDD" id="cd00590">
    <property type="entry name" value="RRM_SF"/>
    <property type="match status" value="1"/>
</dbReference>
<accession>A0A2D3UTY2</accession>
<dbReference type="Pfam" id="PF00076">
    <property type="entry name" value="RRM_1"/>
    <property type="match status" value="1"/>
</dbReference>
<dbReference type="EMBL" id="FJUY01000001">
    <property type="protein sequence ID" value="CZT15347.1"/>
    <property type="molecule type" value="Genomic_DNA"/>
</dbReference>
<dbReference type="STRING" id="112498.A0A2D3UTY2"/>
<evidence type="ECO:0000256" key="3">
    <source>
        <dbReference type="SAM" id="MobiDB-lite"/>
    </source>
</evidence>
<dbReference type="PROSITE" id="PS50102">
    <property type="entry name" value="RRM"/>
    <property type="match status" value="1"/>
</dbReference>
<evidence type="ECO:0000259" key="4">
    <source>
        <dbReference type="PROSITE" id="PS50102"/>
    </source>
</evidence>
<keyword evidence="1 2" id="KW-0694">RNA-binding</keyword>
<protein>
    <recommendedName>
        <fullName evidence="4">RRM domain-containing protein</fullName>
    </recommendedName>
</protein>
<dbReference type="InterPro" id="IPR050374">
    <property type="entry name" value="RRT5_SRSF_SR"/>
</dbReference>
<gene>
    <name evidence="5" type="ORF">RCC_12318</name>
</gene>
<evidence type="ECO:0000313" key="5">
    <source>
        <dbReference type="EMBL" id="CZT15347.1"/>
    </source>
</evidence>
<feature type="compositionally biased region" description="Low complexity" evidence="3">
    <location>
        <begin position="141"/>
        <end position="156"/>
    </location>
</feature>
<dbReference type="GO" id="GO:0005634">
    <property type="term" value="C:nucleus"/>
    <property type="evidence" value="ECO:0007669"/>
    <property type="project" value="TreeGrafter"/>
</dbReference>
<evidence type="ECO:0000313" key="6">
    <source>
        <dbReference type="Proteomes" id="UP000225277"/>
    </source>
</evidence>
<dbReference type="GO" id="GO:0003729">
    <property type="term" value="F:mRNA binding"/>
    <property type="evidence" value="ECO:0007669"/>
    <property type="project" value="TreeGrafter"/>
</dbReference>
<dbReference type="InterPro" id="IPR035979">
    <property type="entry name" value="RBD_domain_sf"/>
</dbReference>
<dbReference type="GeneID" id="35606870"/>
<dbReference type="PANTHER" id="PTHR23003:SF3">
    <property type="entry name" value="FI21236P1-RELATED"/>
    <property type="match status" value="1"/>
</dbReference>
<keyword evidence="6" id="KW-1185">Reference proteome</keyword>
<evidence type="ECO:0000256" key="2">
    <source>
        <dbReference type="PROSITE-ProRule" id="PRU00176"/>
    </source>
</evidence>
<feature type="region of interest" description="Disordered" evidence="3">
    <location>
        <begin position="141"/>
        <end position="182"/>
    </location>
</feature>
<organism evidence="5 6">
    <name type="scientific">Ramularia collo-cygni</name>
    <dbReference type="NCBI Taxonomy" id="112498"/>
    <lineage>
        <taxon>Eukaryota</taxon>
        <taxon>Fungi</taxon>
        <taxon>Dikarya</taxon>
        <taxon>Ascomycota</taxon>
        <taxon>Pezizomycotina</taxon>
        <taxon>Dothideomycetes</taxon>
        <taxon>Dothideomycetidae</taxon>
        <taxon>Mycosphaerellales</taxon>
        <taxon>Mycosphaerellaceae</taxon>
        <taxon>Ramularia</taxon>
    </lineage>
</organism>
<proteinExistence type="predicted"/>
<dbReference type="GO" id="GO:1990904">
    <property type="term" value="C:ribonucleoprotein complex"/>
    <property type="evidence" value="ECO:0007669"/>
    <property type="project" value="TreeGrafter"/>
</dbReference>
<sequence>MDPYQWQQIQLQMRSQGFNPADPDHYDRFLQNARQPVYATNRTGPPVNVTRGWVVIEKRGIFVKNLNFKANEEAISNYFMRAGVILSLDLQRDHQTKKSKGSCVIMFDSAKSAQRAINMFDGKSFMDMRLLVREVKESTAVHTPSAAPAPPSQSTARNAGPPLIVTSTPRQSRRTAPRDGQL</sequence>
<dbReference type="RefSeq" id="XP_023622244.1">
    <property type="nucleotide sequence ID" value="XM_023766476.1"/>
</dbReference>
<reference evidence="5 6" key="1">
    <citation type="submission" date="2016-03" db="EMBL/GenBank/DDBJ databases">
        <authorList>
            <person name="Ploux O."/>
        </authorList>
    </citation>
    <scope>NUCLEOTIDE SEQUENCE [LARGE SCALE GENOMIC DNA]</scope>
    <source>
        <strain evidence="5 6">URUG2</strain>
    </source>
</reference>
<evidence type="ECO:0000256" key="1">
    <source>
        <dbReference type="ARBA" id="ARBA00022884"/>
    </source>
</evidence>
<dbReference type="Gene3D" id="3.30.70.330">
    <property type="match status" value="1"/>
</dbReference>
<dbReference type="OrthoDB" id="1049195at2759"/>
<feature type="domain" description="RRM" evidence="4">
    <location>
        <begin position="59"/>
        <end position="137"/>
    </location>
</feature>
<dbReference type="Proteomes" id="UP000225277">
    <property type="component" value="Unassembled WGS sequence"/>
</dbReference>
<dbReference type="GO" id="GO:0005737">
    <property type="term" value="C:cytoplasm"/>
    <property type="evidence" value="ECO:0007669"/>
    <property type="project" value="TreeGrafter"/>
</dbReference>
<dbReference type="InterPro" id="IPR012677">
    <property type="entry name" value="Nucleotide-bd_a/b_plait_sf"/>
</dbReference>